<protein>
    <submittedName>
        <fullName evidence="3">GerMN domain-containing protein</fullName>
    </submittedName>
</protein>
<evidence type="ECO:0000313" key="4">
    <source>
        <dbReference type="Proteomes" id="UP001304769"/>
    </source>
</evidence>
<proteinExistence type="predicted"/>
<dbReference type="InterPro" id="IPR019606">
    <property type="entry name" value="GerMN"/>
</dbReference>
<sequence length="314" mass="32940">MSTRHASPMRRSRAALAGCAVAVVVALAGCTATGQPAPTVAAGASAAVSTSGPSATVPLETSQTSTKSPVYWLGRARDGVFLYREFRDTPGTDNPVTKALRLMMSAKPLDANLFTPWQPPKKLAASISGRNVITVDVSSDAFNSTVDEQTAQLAVQQLVYTATAAAASAGVIDTGQPVQVMLLVDGRTDQLAFNRVQLGQLMQRDPAMVASMWIIDPQAGTESAHSQIAVFGRATAPGAEVYWQISHADVKGDKSSPYVSGHVSSSGADATQGQFRFSVNLPAGKYVLRIFPNDPGTGDPTSLAWDSKEFTVTP</sequence>
<dbReference type="Proteomes" id="UP001304769">
    <property type="component" value="Unassembled WGS sequence"/>
</dbReference>
<dbReference type="PROSITE" id="PS51257">
    <property type="entry name" value="PROKAR_LIPOPROTEIN"/>
    <property type="match status" value="1"/>
</dbReference>
<keyword evidence="4" id="KW-1185">Reference proteome</keyword>
<dbReference type="Pfam" id="PF10646">
    <property type="entry name" value="Germane"/>
    <property type="match status" value="1"/>
</dbReference>
<evidence type="ECO:0000313" key="3">
    <source>
        <dbReference type="EMBL" id="MEA5455320.1"/>
    </source>
</evidence>
<feature type="domain" description="GerMN" evidence="2">
    <location>
        <begin position="96"/>
        <end position="193"/>
    </location>
</feature>
<comment type="caution">
    <text evidence="3">The sequence shown here is derived from an EMBL/GenBank/DDBJ whole genome shotgun (WGS) entry which is preliminary data.</text>
</comment>
<gene>
    <name evidence="3" type="ORF">SPF06_11370</name>
</gene>
<name>A0ABU5T6P5_9MICC</name>
<dbReference type="RefSeq" id="WP_323279181.1">
    <property type="nucleotide sequence ID" value="NZ_JAYGGQ010000008.1"/>
</dbReference>
<feature type="chain" id="PRO_5045214537" evidence="1">
    <location>
        <begin position="29"/>
        <end position="314"/>
    </location>
</feature>
<dbReference type="SMART" id="SM00909">
    <property type="entry name" value="Germane"/>
    <property type="match status" value="1"/>
</dbReference>
<keyword evidence="1" id="KW-0732">Signal</keyword>
<accession>A0ABU5T6P5</accession>
<feature type="signal peptide" evidence="1">
    <location>
        <begin position="1"/>
        <end position="28"/>
    </location>
</feature>
<organism evidence="3 4">
    <name type="scientific">Sinomonas terricola</name>
    <dbReference type="NCBI Taxonomy" id="3110330"/>
    <lineage>
        <taxon>Bacteria</taxon>
        <taxon>Bacillati</taxon>
        <taxon>Actinomycetota</taxon>
        <taxon>Actinomycetes</taxon>
        <taxon>Micrococcales</taxon>
        <taxon>Micrococcaceae</taxon>
        <taxon>Sinomonas</taxon>
    </lineage>
</organism>
<evidence type="ECO:0000256" key="1">
    <source>
        <dbReference type="SAM" id="SignalP"/>
    </source>
</evidence>
<reference evidence="3 4" key="1">
    <citation type="submission" date="2023-12" db="EMBL/GenBank/DDBJ databases">
        <title>Sinomonas terricola sp. nov, isolated from litchi orchard soil in Guangdong, PR China.</title>
        <authorList>
            <person name="Jiaxin W."/>
            <person name="Yang Z."/>
            <person name="Honghui Z."/>
        </authorList>
    </citation>
    <scope>NUCLEOTIDE SEQUENCE [LARGE SCALE GENOMIC DNA]</scope>
    <source>
        <strain evidence="3 4">JGH33</strain>
    </source>
</reference>
<dbReference type="EMBL" id="JAYGGQ010000008">
    <property type="protein sequence ID" value="MEA5455320.1"/>
    <property type="molecule type" value="Genomic_DNA"/>
</dbReference>
<evidence type="ECO:0000259" key="2">
    <source>
        <dbReference type="SMART" id="SM00909"/>
    </source>
</evidence>